<feature type="compositionally biased region" description="Basic and acidic residues" evidence="1">
    <location>
        <begin position="360"/>
        <end position="406"/>
    </location>
</feature>
<dbReference type="PANTHER" id="PTHR33240">
    <property type="entry name" value="OS08G0508500 PROTEIN"/>
    <property type="match status" value="1"/>
</dbReference>
<evidence type="ECO:0000313" key="2">
    <source>
        <dbReference type="EMBL" id="KAK0589873.1"/>
    </source>
</evidence>
<feature type="compositionally biased region" description="Basic and acidic residues" evidence="1">
    <location>
        <begin position="494"/>
        <end position="516"/>
    </location>
</feature>
<feature type="region of interest" description="Disordered" evidence="1">
    <location>
        <begin position="54"/>
        <end position="176"/>
    </location>
</feature>
<dbReference type="SUPFAM" id="SSF50630">
    <property type="entry name" value="Acid proteases"/>
    <property type="match status" value="1"/>
</dbReference>
<proteinExistence type="predicted"/>
<dbReference type="AlphaFoldDB" id="A0AA39VT97"/>
<sequence length="697" mass="78952">MVGDGDGSDSRYSQGMPSNELEDDTALNTADATLTTADQRSKAGIDLSVTEGLMSPHELSAPSQQTARLRSAVVIPTPDAPPKARRDPTGRPEMLSERVARRSREHREGNDSDKEYDQDRVAGDRDRPRRRGHRRDRSSSEESEQNHHRKRQRGTVRLHGLNRDHRELNPEERGQKLTISQNFNALGEPEGDRDILIQSLTREVQNNRRQMDALVRRYGRNELSMMNPEALSPMGLRMPFPERFRMPHIELFIRIPTQRTLPRECTQKKSVAHLSQLKQGKDESLKKYLGRFGQEVSEIGSANDEAIIAAFINNLQNGQLSFDLRRARLTSYADMMDMAGGYALAEEEEIATGGYFVHGGRPEGSKTKDQTKTPDTKGDKQKNKARDGRDGRDGRRAYDPKTDQPRQRFQGRYTNYTPLKKDQEEVLAILEEKNMSKEPPKQSTYARRDTTKYCRFHKENGHETSKCFQLRDHIETLIREGHLKDIVFKKMDRADGQKDSRQDGRARKLSPKKAEDEGAINTIFGGPATGKSNRERTQEIREAMEARRDLDVNSIEPDPKNKEGWDPIVFTEADSHGVDVRPNDALVISARIGHREVHRILIDNGSSADILSAEVYDQLRLDRKDLQPFPTPLRGFGGVEVRSLGTVKLPVKIGKAPCQKTVLLDFVVVDTENWPYNALLGRPFLNKAKAVTALMPS</sequence>
<feature type="region of interest" description="Disordered" evidence="1">
    <location>
        <begin position="494"/>
        <end position="537"/>
    </location>
</feature>
<organism evidence="2 3">
    <name type="scientific">Acer saccharum</name>
    <name type="common">Sugar maple</name>
    <dbReference type="NCBI Taxonomy" id="4024"/>
    <lineage>
        <taxon>Eukaryota</taxon>
        <taxon>Viridiplantae</taxon>
        <taxon>Streptophyta</taxon>
        <taxon>Embryophyta</taxon>
        <taxon>Tracheophyta</taxon>
        <taxon>Spermatophyta</taxon>
        <taxon>Magnoliopsida</taxon>
        <taxon>eudicotyledons</taxon>
        <taxon>Gunneridae</taxon>
        <taxon>Pentapetalae</taxon>
        <taxon>rosids</taxon>
        <taxon>malvids</taxon>
        <taxon>Sapindales</taxon>
        <taxon>Sapindaceae</taxon>
        <taxon>Hippocastanoideae</taxon>
        <taxon>Acereae</taxon>
        <taxon>Acer</taxon>
    </lineage>
</organism>
<dbReference type="CDD" id="cd00303">
    <property type="entry name" value="retropepsin_like"/>
    <property type="match status" value="1"/>
</dbReference>
<reference evidence="2" key="1">
    <citation type="journal article" date="2022" name="Plant J.">
        <title>Strategies of tolerance reflected in two North American maple genomes.</title>
        <authorList>
            <person name="McEvoy S.L."/>
            <person name="Sezen U.U."/>
            <person name="Trouern-Trend A."/>
            <person name="McMahon S.M."/>
            <person name="Schaberg P.G."/>
            <person name="Yang J."/>
            <person name="Wegrzyn J.L."/>
            <person name="Swenson N.G."/>
        </authorList>
    </citation>
    <scope>NUCLEOTIDE SEQUENCE</scope>
    <source>
        <strain evidence="2">NS2018</strain>
    </source>
</reference>
<feature type="compositionally biased region" description="Basic and acidic residues" evidence="1">
    <location>
        <begin position="161"/>
        <end position="175"/>
    </location>
</feature>
<gene>
    <name evidence="2" type="ORF">LWI29_019537</name>
</gene>
<evidence type="ECO:0008006" key="4">
    <source>
        <dbReference type="Google" id="ProtNLM"/>
    </source>
</evidence>
<feature type="region of interest" description="Disordered" evidence="1">
    <location>
        <begin position="1"/>
        <end position="41"/>
    </location>
</feature>
<dbReference type="Proteomes" id="UP001168877">
    <property type="component" value="Unassembled WGS sequence"/>
</dbReference>
<feature type="compositionally biased region" description="Basic residues" evidence="1">
    <location>
        <begin position="147"/>
        <end position="156"/>
    </location>
</feature>
<protein>
    <recommendedName>
        <fullName evidence="4">Retrotransposon gag domain-containing protein</fullName>
    </recommendedName>
</protein>
<feature type="compositionally biased region" description="Basic and acidic residues" evidence="1">
    <location>
        <begin position="82"/>
        <end position="127"/>
    </location>
</feature>
<accession>A0AA39VT97</accession>
<dbReference type="PANTHER" id="PTHR33240:SF15">
    <property type="entry name" value="GAG-PRO-LIKE PROTEIN"/>
    <property type="match status" value="1"/>
</dbReference>
<dbReference type="InterPro" id="IPR021109">
    <property type="entry name" value="Peptidase_aspartic_dom_sf"/>
</dbReference>
<feature type="compositionally biased region" description="Basic and acidic residues" evidence="1">
    <location>
        <begin position="137"/>
        <end position="146"/>
    </location>
</feature>
<feature type="compositionally biased region" description="Low complexity" evidence="1">
    <location>
        <begin position="26"/>
        <end position="38"/>
    </location>
</feature>
<name>A0AA39VT97_ACESA</name>
<feature type="region of interest" description="Disordered" evidence="1">
    <location>
        <begin position="355"/>
        <end position="417"/>
    </location>
</feature>
<comment type="caution">
    <text evidence="2">The sequence shown here is derived from an EMBL/GenBank/DDBJ whole genome shotgun (WGS) entry which is preliminary data.</text>
</comment>
<evidence type="ECO:0000256" key="1">
    <source>
        <dbReference type="SAM" id="MobiDB-lite"/>
    </source>
</evidence>
<reference evidence="2" key="2">
    <citation type="submission" date="2023-06" db="EMBL/GenBank/DDBJ databases">
        <authorList>
            <person name="Swenson N.G."/>
            <person name="Wegrzyn J.L."/>
            <person name="Mcevoy S.L."/>
        </authorList>
    </citation>
    <scope>NUCLEOTIDE SEQUENCE</scope>
    <source>
        <strain evidence="2">NS2018</strain>
        <tissue evidence="2">Leaf</tissue>
    </source>
</reference>
<keyword evidence="3" id="KW-1185">Reference proteome</keyword>
<dbReference type="Gene3D" id="2.40.70.10">
    <property type="entry name" value="Acid Proteases"/>
    <property type="match status" value="1"/>
</dbReference>
<dbReference type="EMBL" id="JAUESC010000381">
    <property type="protein sequence ID" value="KAK0589873.1"/>
    <property type="molecule type" value="Genomic_DNA"/>
</dbReference>
<evidence type="ECO:0000313" key="3">
    <source>
        <dbReference type="Proteomes" id="UP001168877"/>
    </source>
</evidence>